<dbReference type="InterPro" id="IPR036390">
    <property type="entry name" value="WH_DNA-bd_sf"/>
</dbReference>
<evidence type="ECO:0000313" key="5">
    <source>
        <dbReference type="Proteomes" id="UP000185221"/>
    </source>
</evidence>
<dbReference type="Proteomes" id="UP000185221">
    <property type="component" value="Unassembled WGS sequence"/>
</dbReference>
<keyword evidence="1" id="KW-0805">Transcription regulation</keyword>
<dbReference type="PROSITE" id="PS51000">
    <property type="entry name" value="HTH_DEOR_2"/>
    <property type="match status" value="1"/>
</dbReference>
<keyword evidence="5" id="KW-1185">Reference proteome</keyword>
<feature type="domain" description="HTH deoR-type" evidence="3">
    <location>
        <begin position="8"/>
        <end position="63"/>
    </location>
</feature>
<dbReference type="Gene3D" id="1.10.10.10">
    <property type="entry name" value="Winged helix-like DNA-binding domain superfamily/Winged helix DNA-binding domain"/>
    <property type="match status" value="1"/>
</dbReference>
<gene>
    <name evidence="4" type="ORF">SAMN05444394_0591</name>
</gene>
<dbReference type="InterPro" id="IPR051534">
    <property type="entry name" value="CBASS_pafABC_assoc_protein"/>
</dbReference>
<dbReference type="PANTHER" id="PTHR34580">
    <property type="match status" value="1"/>
</dbReference>
<dbReference type="InterPro" id="IPR026881">
    <property type="entry name" value="WYL_dom"/>
</dbReference>
<dbReference type="InterPro" id="IPR013196">
    <property type="entry name" value="HTH_11"/>
</dbReference>
<dbReference type="Pfam" id="PF13280">
    <property type="entry name" value="WYL"/>
    <property type="match status" value="1"/>
</dbReference>
<evidence type="ECO:0000259" key="3">
    <source>
        <dbReference type="PROSITE" id="PS51000"/>
    </source>
</evidence>
<reference evidence="5" key="1">
    <citation type="submission" date="2016-11" db="EMBL/GenBank/DDBJ databases">
        <authorList>
            <person name="Varghese N."/>
            <person name="Submissions S."/>
        </authorList>
    </citation>
    <scope>NUCLEOTIDE SEQUENCE [LARGE SCALE GENOMIC DNA]</scope>
    <source>
        <strain evidence="5">DSM 15292</strain>
    </source>
</reference>
<dbReference type="GO" id="GO:0003700">
    <property type="term" value="F:DNA-binding transcription factor activity"/>
    <property type="evidence" value="ECO:0007669"/>
    <property type="project" value="InterPro"/>
</dbReference>
<protein>
    <submittedName>
        <fullName evidence="4">HTH domain-containing protein</fullName>
    </submittedName>
</protein>
<keyword evidence="2" id="KW-0804">Transcription</keyword>
<dbReference type="PANTHER" id="PTHR34580:SF1">
    <property type="entry name" value="PROTEIN PAFC"/>
    <property type="match status" value="1"/>
</dbReference>
<dbReference type="PROSITE" id="PS52050">
    <property type="entry name" value="WYL"/>
    <property type="match status" value="1"/>
</dbReference>
<dbReference type="RefSeq" id="WP_074223333.1">
    <property type="nucleotide sequence ID" value="NZ_FSRC01000001.1"/>
</dbReference>
<dbReference type="SUPFAM" id="SSF46785">
    <property type="entry name" value="Winged helix' DNA-binding domain"/>
    <property type="match status" value="1"/>
</dbReference>
<dbReference type="AlphaFoldDB" id="A0A1N6DA93"/>
<dbReference type="STRING" id="226505.SAMN05444394_0591"/>
<dbReference type="EMBL" id="FSRC01000001">
    <property type="protein sequence ID" value="SIN67722.1"/>
    <property type="molecule type" value="Genomic_DNA"/>
</dbReference>
<accession>A0A1N6DA93</accession>
<evidence type="ECO:0000313" key="4">
    <source>
        <dbReference type="EMBL" id="SIN67722.1"/>
    </source>
</evidence>
<evidence type="ECO:0000256" key="1">
    <source>
        <dbReference type="ARBA" id="ARBA00023015"/>
    </source>
</evidence>
<organism evidence="4 5">
    <name type="scientific">Algoriphagus halophilus</name>
    <dbReference type="NCBI Taxonomy" id="226505"/>
    <lineage>
        <taxon>Bacteria</taxon>
        <taxon>Pseudomonadati</taxon>
        <taxon>Bacteroidota</taxon>
        <taxon>Cytophagia</taxon>
        <taxon>Cytophagales</taxon>
        <taxon>Cyclobacteriaceae</taxon>
        <taxon>Algoriphagus</taxon>
    </lineage>
</organism>
<dbReference type="OrthoDB" id="9815009at2"/>
<dbReference type="InterPro" id="IPR036388">
    <property type="entry name" value="WH-like_DNA-bd_sf"/>
</dbReference>
<dbReference type="Pfam" id="PF08279">
    <property type="entry name" value="HTH_11"/>
    <property type="match status" value="1"/>
</dbReference>
<sequence length="232" mass="26790">MEGDDLKRISRLTAILTQLQTKRMVTAGKLASKFGVSSRTIYRDLKTLEKAGVPILTEEGKGYSLVEGYRIPPIMFTEKQANALILAEQLVLKNKDASFVQDYAEAIDKIKSILGYSIQDKANLLAERTRYEEALNLERNSGNLSDLQFALTNFKLVKIQYIDKKGHSSERVIEPFAIVSAENWYLIAWCRLRQDFRFFRPDRIQKMEILSENFEPHPLTLQEYFEKYQPSP</sequence>
<proteinExistence type="predicted"/>
<evidence type="ECO:0000256" key="2">
    <source>
        <dbReference type="ARBA" id="ARBA00023163"/>
    </source>
</evidence>
<dbReference type="InterPro" id="IPR001034">
    <property type="entry name" value="DeoR_HTH"/>
</dbReference>
<name>A0A1N6DA93_9BACT</name>